<dbReference type="PROSITE" id="PS50943">
    <property type="entry name" value="HTH_CROC1"/>
    <property type="match status" value="1"/>
</dbReference>
<dbReference type="Proteomes" id="UP000679848">
    <property type="component" value="Chromosome"/>
</dbReference>
<dbReference type="GO" id="GO:0003677">
    <property type="term" value="F:DNA binding"/>
    <property type="evidence" value="ECO:0007669"/>
    <property type="project" value="UniProtKB-KW"/>
</dbReference>
<dbReference type="InterPro" id="IPR010982">
    <property type="entry name" value="Lambda_DNA-bd_dom_sf"/>
</dbReference>
<dbReference type="SMART" id="SM00530">
    <property type="entry name" value="HTH_XRE"/>
    <property type="match status" value="1"/>
</dbReference>
<evidence type="ECO:0000256" key="1">
    <source>
        <dbReference type="ARBA" id="ARBA00023125"/>
    </source>
</evidence>
<dbReference type="AlphaFoldDB" id="A0A810QCI5"/>
<keyword evidence="1" id="KW-0238">DNA-binding</keyword>
<dbReference type="PANTHER" id="PTHR46558">
    <property type="entry name" value="TRACRIPTIONAL REGULATORY PROTEIN-RELATED-RELATED"/>
    <property type="match status" value="1"/>
</dbReference>
<evidence type="ECO:0000313" key="4">
    <source>
        <dbReference type="Proteomes" id="UP000679848"/>
    </source>
</evidence>
<dbReference type="SUPFAM" id="SSF47413">
    <property type="entry name" value="lambda repressor-like DNA-binding domains"/>
    <property type="match status" value="1"/>
</dbReference>
<name>A0A810QCI5_9FIRM</name>
<sequence>MKLREYRERVGLRQVDVAKKLNVNQTAVSKWENGGNPISRKYQKKLAKLYGITVDELLSDQDIEQTGD</sequence>
<dbReference type="EMBL" id="AP023420">
    <property type="protein sequence ID" value="BCK83486.1"/>
    <property type="molecule type" value="Genomic_DNA"/>
</dbReference>
<evidence type="ECO:0000259" key="2">
    <source>
        <dbReference type="PROSITE" id="PS50943"/>
    </source>
</evidence>
<dbReference type="CDD" id="cd00093">
    <property type="entry name" value="HTH_XRE"/>
    <property type="match status" value="1"/>
</dbReference>
<feature type="domain" description="HTH cro/C1-type" evidence="2">
    <location>
        <begin position="3"/>
        <end position="57"/>
    </location>
</feature>
<accession>A0A810QCI5</accession>
<dbReference type="Pfam" id="PF01381">
    <property type="entry name" value="HTH_3"/>
    <property type="match status" value="1"/>
</dbReference>
<proteinExistence type="predicted"/>
<organism evidence="3 4">
    <name type="scientific">Pusillibacter faecalis</name>
    <dbReference type="NCBI Taxonomy" id="2714358"/>
    <lineage>
        <taxon>Bacteria</taxon>
        <taxon>Bacillati</taxon>
        <taxon>Bacillota</taxon>
        <taxon>Clostridia</taxon>
        <taxon>Eubacteriales</taxon>
        <taxon>Oscillospiraceae</taxon>
        <taxon>Pusillibacter</taxon>
    </lineage>
</organism>
<gene>
    <name evidence="3" type="ORF">MM59RIKEN_08050</name>
</gene>
<protein>
    <recommendedName>
        <fullName evidence="2">HTH cro/C1-type domain-containing protein</fullName>
    </recommendedName>
</protein>
<dbReference type="RefSeq" id="WP_213542734.1">
    <property type="nucleotide sequence ID" value="NZ_AP023420.1"/>
</dbReference>
<reference evidence="3" key="1">
    <citation type="submission" date="2020-09" db="EMBL/GenBank/DDBJ databases">
        <title>New species isolated from human feces.</title>
        <authorList>
            <person name="Kitahara M."/>
            <person name="Shigeno Y."/>
            <person name="Shime M."/>
            <person name="Matsumoto Y."/>
            <person name="Nakamura S."/>
            <person name="Motooka D."/>
            <person name="Fukuoka S."/>
            <person name="Nishikawa H."/>
            <person name="Benno Y."/>
        </authorList>
    </citation>
    <scope>NUCLEOTIDE SEQUENCE</scope>
    <source>
        <strain evidence="3">MM59</strain>
    </source>
</reference>
<dbReference type="Gene3D" id="1.10.260.40">
    <property type="entry name" value="lambda repressor-like DNA-binding domains"/>
    <property type="match status" value="1"/>
</dbReference>
<evidence type="ECO:0000313" key="3">
    <source>
        <dbReference type="EMBL" id="BCK83486.1"/>
    </source>
</evidence>
<keyword evidence="4" id="KW-1185">Reference proteome</keyword>
<dbReference type="KEGG" id="pfaa:MM59RIKEN_08050"/>
<dbReference type="PANTHER" id="PTHR46558:SF4">
    <property type="entry name" value="DNA-BIDING PHAGE PROTEIN"/>
    <property type="match status" value="1"/>
</dbReference>
<dbReference type="InterPro" id="IPR001387">
    <property type="entry name" value="Cro/C1-type_HTH"/>
</dbReference>